<accession>W2TLV4</accession>
<sequence>MVGSESLPAMPTAPPRKRLAEQRAEKGRMKITWFLHLFRCNSLRRSSEFLFYANDVAKAGYAGEVLHEY</sequence>
<gene>
    <name evidence="2" type="ORF">NECAME_17652</name>
</gene>
<organism evidence="2 3">
    <name type="scientific">Necator americanus</name>
    <name type="common">Human hookworm</name>
    <dbReference type="NCBI Taxonomy" id="51031"/>
    <lineage>
        <taxon>Eukaryota</taxon>
        <taxon>Metazoa</taxon>
        <taxon>Ecdysozoa</taxon>
        <taxon>Nematoda</taxon>
        <taxon>Chromadorea</taxon>
        <taxon>Rhabditida</taxon>
        <taxon>Rhabditina</taxon>
        <taxon>Rhabditomorpha</taxon>
        <taxon>Strongyloidea</taxon>
        <taxon>Ancylostomatidae</taxon>
        <taxon>Bunostominae</taxon>
        <taxon>Necator</taxon>
    </lineage>
</organism>
<proteinExistence type="predicted"/>
<name>W2TLV4_NECAM</name>
<evidence type="ECO:0000313" key="2">
    <source>
        <dbReference type="EMBL" id="ETN82738.1"/>
    </source>
</evidence>
<dbReference type="KEGG" id="nai:NECAME_17652"/>
<reference evidence="3" key="1">
    <citation type="journal article" date="2014" name="Nat. Genet.">
        <title>Genome of the human hookworm Necator americanus.</title>
        <authorList>
            <person name="Tang Y.T."/>
            <person name="Gao X."/>
            <person name="Rosa B.A."/>
            <person name="Abubucker S."/>
            <person name="Hallsworth-Pepin K."/>
            <person name="Martin J."/>
            <person name="Tyagi R."/>
            <person name="Heizer E."/>
            <person name="Zhang X."/>
            <person name="Bhonagiri-Palsikar V."/>
            <person name="Minx P."/>
            <person name="Warren W.C."/>
            <person name="Wang Q."/>
            <person name="Zhan B."/>
            <person name="Hotez P.J."/>
            <person name="Sternberg P.W."/>
            <person name="Dougall A."/>
            <person name="Gaze S.T."/>
            <person name="Mulvenna J."/>
            <person name="Sotillo J."/>
            <person name="Ranganathan S."/>
            <person name="Rabelo E.M."/>
            <person name="Wilson R.K."/>
            <person name="Felgner P.L."/>
            <person name="Bethony J."/>
            <person name="Hawdon J.M."/>
            <person name="Gasser R.B."/>
            <person name="Loukas A."/>
            <person name="Mitreva M."/>
        </authorList>
    </citation>
    <scope>NUCLEOTIDE SEQUENCE [LARGE SCALE GENOMIC DNA]</scope>
</reference>
<dbReference type="Proteomes" id="UP000053676">
    <property type="component" value="Unassembled WGS sequence"/>
</dbReference>
<dbReference type="AlphaFoldDB" id="W2TLV4"/>
<feature type="region of interest" description="Disordered" evidence="1">
    <location>
        <begin position="1"/>
        <end position="21"/>
    </location>
</feature>
<dbReference type="EMBL" id="KI658400">
    <property type="protein sequence ID" value="ETN82738.1"/>
    <property type="molecule type" value="Genomic_DNA"/>
</dbReference>
<protein>
    <submittedName>
        <fullName evidence="2">Uncharacterized protein</fullName>
    </submittedName>
</protein>
<keyword evidence="3" id="KW-1185">Reference proteome</keyword>
<evidence type="ECO:0000313" key="3">
    <source>
        <dbReference type="Proteomes" id="UP000053676"/>
    </source>
</evidence>
<evidence type="ECO:0000256" key="1">
    <source>
        <dbReference type="SAM" id="MobiDB-lite"/>
    </source>
</evidence>